<keyword evidence="5 10" id="KW-1015">Disulfide bond</keyword>
<dbReference type="Gene3D" id="3.40.30.10">
    <property type="entry name" value="Glutaredoxin"/>
    <property type="match status" value="1"/>
</dbReference>
<dbReference type="OrthoDB" id="9790390at2"/>
<dbReference type="CDD" id="cd02947">
    <property type="entry name" value="TRX_family"/>
    <property type="match status" value="1"/>
</dbReference>
<sequence>MAKQLTPQEFQSEVLDSKDLVLVDFFATWCGPCKMMAPVIDQLAEEMNGKVKIFKIDVDEARDLAAKYRIMSVPTLMFFKNGEVADQIMGAVPKDRLVDKINELL</sequence>
<dbReference type="Pfam" id="PF00085">
    <property type="entry name" value="Thioredoxin"/>
    <property type="match status" value="1"/>
</dbReference>
<evidence type="ECO:0000256" key="10">
    <source>
        <dbReference type="PIRSR" id="PIRSR000077-4"/>
    </source>
</evidence>
<dbReference type="InterPro" id="IPR017937">
    <property type="entry name" value="Thioredoxin_CS"/>
</dbReference>
<feature type="active site" description="Nucleophile" evidence="9">
    <location>
        <position position="33"/>
    </location>
</feature>
<feature type="site" description="Contributes to redox potential value" evidence="9">
    <location>
        <position position="32"/>
    </location>
</feature>
<keyword evidence="6 10" id="KW-0676">Redox-active center</keyword>
<dbReference type="PIRSF" id="PIRSF000077">
    <property type="entry name" value="Thioredoxin"/>
    <property type="match status" value="1"/>
</dbReference>
<dbReference type="AlphaFoldDB" id="A0A7C8LI40"/>
<dbReference type="FunFam" id="3.40.30.10:FF:000001">
    <property type="entry name" value="Thioredoxin"/>
    <property type="match status" value="1"/>
</dbReference>
<dbReference type="SUPFAM" id="SSF52833">
    <property type="entry name" value="Thioredoxin-like"/>
    <property type="match status" value="1"/>
</dbReference>
<evidence type="ECO:0000256" key="7">
    <source>
        <dbReference type="NCBIfam" id="TIGR01068"/>
    </source>
</evidence>
<keyword evidence="13" id="KW-1185">Reference proteome</keyword>
<feature type="disulfide bond" description="Redox-active" evidence="10">
    <location>
        <begin position="30"/>
        <end position="33"/>
    </location>
</feature>
<feature type="active site" description="Nucleophile" evidence="9">
    <location>
        <position position="30"/>
    </location>
</feature>
<keyword evidence="3" id="KW-0813">Transport</keyword>
<evidence type="ECO:0000256" key="3">
    <source>
        <dbReference type="ARBA" id="ARBA00022448"/>
    </source>
</evidence>
<accession>A0A7C8LI40</accession>
<dbReference type="InterPro" id="IPR036249">
    <property type="entry name" value="Thioredoxin-like_sf"/>
</dbReference>
<evidence type="ECO:0000256" key="4">
    <source>
        <dbReference type="ARBA" id="ARBA00022982"/>
    </source>
</evidence>
<comment type="similarity">
    <text evidence="1 8">Belongs to the thioredoxin family.</text>
</comment>
<evidence type="ECO:0000313" key="12">
    <source>
        <dbReference type="EMBL" id="KAE9636136.1"/>
    </source>
</evidence>
<evidence type="ECO:0000256" key="9">
    <source>
        <dbReference type="PIRSR" id="PIRSR000077-1"/>
    </source>
</evidence>
<evidence type="ECO:0000256" key="8">
    <source>
        <dbReference type="PIRNR" id="PIRNR000077"/>
    </source>
</evidence>
<evidence type="ECO:0000259" key="11">
    <source>
        <dbReference type="PROSITE" id="PS51352"/>
    </source>
</evidence>
<dbReference type="RefSeq" id="WP_158739390.1">
    <property type="nucleotide sequence ID" value="NZ_WSLF01000002.1"/>
</dbReference>
<dbReference type="EMBL" id="WSLF01000002">
    <property type="protein sequence ID" value="KAE9636136.1"/>
    <property type="molecule type" value="Genomic_DNA"/>
</dbReference>
<reference evidence="12 13" key="1">
    <citation type="submission" date="2019-12" db="EMBL/GenBank/DDBJ databases">
        <title>Defluviitalea raffinosedens, isolated from a biogas fermenter, genome sequencing and characterization.</title>
        <authorList>
            <person name="Rettenmaier R."/>
            <person name="Schneider M."/>
            <person name="Neuhaus K."/>
            <person name="Liebl W."/>
            <person name="Zverlov V."/>
        </authorList>
    </citation>
    <scope>NUCLEOTIDE SEQUENCE [LARGE SCALE GENOMIC DNA]</scope>
    <source>
        <strain evidence="12 13">249c-K6</strain>
    </source>
</reference>
<keyword evidence="4" id="KW-0249">Electron transport</keyword>
<comment type="caution">
    <text evidence="12">The sequence shown here is derived from an EMBL/GenBank/DDBJ whole genome shotgun (WGS) entry which is preliminary data.</text>
</comment>
<dbReference type="NCBIfam" id="TIGR01068">
    <property type="entry name" value="thioredoxin"/>
    <property type="match status" value="1"/>
</dbReference>
<dbReference type="InterPro" id="IPR013766">
    <property type="entry name" value="Thioredoxin_domain"/>
</dbReference>
<dbReference type="PANTHER" id="PTHR45663">
    <property type="entry name" value="GEO12009P1"/>
    <property type="match status" value="1"/>
</dbReference>
<dbReference type="GO" id="GO:0005737">
    <property type="term" value="C:cytoplasm"/>
    <property type="evidence" value="ECO:0007669"/>
    <property type="project" value="TreeGrafter"/>
</dbReference>
<dbReference type="Proteomes" id="UP000483018">
    <property type="component" value="Unassembled WGS sequence"/>
</dbReference>
<dbReference type="PRINTS" id="PR00421">
    <property type="entry name" value="THIOREDOXIN"/>
</dbReference>
<gene>
    <name evidence="12" type="primary">trxA</name>
    <name evidence="12" type="ORF">GND95_03145</name>
</gene>
<evidence type="ECO:0000256" key="6">
    <source>
        <dbReference type="ARBA" id="ARBA00023284"/>
    </source>
</evidence>
<name>A0A7C8LI40_9FIRM</name>
<dbReference type="PROSITE" id="PS00194">
    <property type="entry name" value="THIOREDOXIN_1"/>
    <property type="match status" value="1"/>
</dbReference>
<feature type="domain" description="Thioredoxin" evidence="11">
    <location>
        <begin position="1"/>
        <end position="105"/>
    </location>
</feature>
<dbReference type="PANTHER" id="PTHR45663:SF11">
    <property type="entry name" value="GEO12009P1"/>
    <property type="match status" value="1"/>
</dbReference>
<evidence type="ECO:0000256" key="5">
    <source>
        <dbReference type="ARBA" id="ARBA00023157"/>
    </source>
</evidence>
<evidence type="ECO:0000256" key="2">
    <source>
        <dbReference type="ARBA" id="ARBA00020570"/>
    </source>
</evidence>
<dbReference type="PROSITE" id="PS51352">
    <property type="entry name" value="THIOREDOXIN_2"/>
    <property type="match status" value="1"/>
</dbReference>
<organism evidence="12 13">
    <name type="scientific">Defluviitalea raffinosedens</name>
    <dbReference type="NCBI Taxonomy" id="1450156"/>
    <lineage>
        <taxon>Bacteria</taxon>
        <taxon>Bacillati</taxon>
        <taxon>Bacillota</taxon>
        <taxon>Clostridia</taxon>
        <taxon>Lachnospirales</taxon>
        <taxon>Defluviitaleaceae</taxon>
        <taxon>Defluviitalea</taxon>
    </lineage>
</organism>
<protein>
    <recommendedName>
        <fullName evidence="2 7">Thioredoxin</fullName>
    </recommendedName>
</protein>
<evidence type="ECO:0000256" key="1">
    <source>
        <dbReference type="ARBA" id="ARBA00008987"/>
    </source>
</evidence>
<evidence type="ECO:0000313" key="13">
    <source>
        <dbReference type="Proteomes" id="UP000483018"/>
    </source>
</evidence>
<proteinExistence type="inferred from homology"/>
<feature type="site" description="Deprotonates C-terminal active site Cys" evidence="9">
    <location>
        <position position="24"/>
    </location>
</feature>
<dbReference type="InterPro" id="IPR005746">
    <property type="entry name" value="Thioredoxin"/>
</dbReference>
<feature type="site" description="Contributes to redox potential value" evidence="9">
    <location>
        <position position="31"/>
    </location>
</feature>
<dbReference type="GO" id="GO:0015035">
    <property type="term" value="F:protein-disulfide reductase activity"/>
    <property type="evidence" value="ECO:0007669"/>
    <property type="project" value="UniProtKB-UniRule"/>
</dbReference>